<dbReference type="Pfam" id="PF00227">
    <property type="entry name" value="Proteasome"/>
    <property type="match status" value="1"/>
</dbReference>
<dbReference type="SUPFAM" id="SSF56235">
    <property type="entry name" value="N-terminal nucleophile aminohydrolases (Ntn hydrolases)"/>
    <property type="match status" value="1"/>
</dbReference>
<dbReference type="EMBL" id="GHBR01001876">
    <property type="protein sequence ID" value="NDJ96929.1"/>
    <property type="molecule type" value="Transcribed_RNA"/>
</dbReference>
<dbReference type="AlphaFoldDB" id="A0A6B2G5Q8"/>
<keyword evidence="1 3" id="KW-0647">Proteasome</keyword>
<dbReference type="InterPro" id="IPR029055">
    <property type="entry name" value="Ntn_hydrolases_N"/>
</dbReference>
<evidence type="ECO:0000259" key="2">
    <source>
        <dbReference type="SMART" id="SM00948"/>
    </source>
</evidence>
<accession>A0A6B2G5Q8</accession>
<reference evidence="3" key="1">
    <citation type="submission" date="2018-11" db="EMBL/GenBank/DDBJ databases">
        <title>Myxobolus squamalis genome and transcriptome.</title>
        <authorList>
            <person name="Yahalomi D."/>
            <person name="Atkinson S.D."/>
            <person name="Neuhof M."/>
            <person name="Chang E.S."/>
            <person name="Philippe H."/>
            <person name="Cartwright P."/>
            <person name="Bartholomew J.L."/>
            <person name="Huchon D."/>
        </authorList>
    </citation>
    <scope>NUCLEOTIDE SEQUENCE</scope>
    <source>
        <strain evidence="3">71B08</strain>
        <tissue evidence="3">Whole</tissue>
    </source>
</reference>
<dbReference type="PANTHER" id="PTHR11599">
    <property type="entry name" value="PROTEASOME SUBUNIT ALPHA/BETA"/>
    <property type="match status" value="1"/>
</dbReference>
<evidence type="ECO:0000256" key="1">
    <source>
        <dbReference type="ARBA" id="ARBA00022942"/>
    </source>
</evidence>
<dbReference type="SMART" id="SM00948">
    <property type="entry name" value="Proteasome_A_N"/>
    <property type="match status" value="1"/>
</dbReference>
<dbReference type="GO" id="GO:0019773">
    <property type="term" value="C:proteasome core complex, alpha-subunit complex"/>
    <property type="evidence" value="ECO:0007669"/>
    <property type="project" value="InterPro"/>
</dbReference>
<dbReference type="InterPro" id="IPR050115">
    <property type="entry name" value="Proteasome_alpha"/>
</dbReference>
<proteinExistence type="predicted"/>
<dbReference type="Gene3D" id="3.60.20.10">
    <property type="entry name" value="Glutamine Phosphoribosylpyrophosphate, subunit 1, domain 1"/>
    <property type="match status" value="1"/>
</dbReference>
<dbReference type="Pfam" id="PF10584">
    <property type="entry name" value="Proteasome_A_N"/>
    <property type="match status" value="1"/>
</dbReference>
<protein>
    <submittedName>
        <fullName evidence="3">Proteasome subunit alpha type-2 (Trinotate prediction)</fullName>
    </submittedName>
</protein>
<sequence>MSSERYSFSLTTFNPSGKLVQIEYALAAVGIGAATVGIKASNGVVLVSDKKQKSVLYDESSIFKLETVNKNIVIGYSGLGPDYRLILKKARKIASSYKLFYGCEISSHQLTQRLSNVMQEYTQSGYFPINNLKWCSSIWCIVTYNGCG</sequence>
<name>A0A6B2G5Q8_MYXSQ</name>
<feature type="domain" description="Proteasome alpha-type subunits" evidence="2">
    <location>
        <begin position="6"/>
        <end position="28"/>
    </location>
</feature>
<dbReference type="GO" id="GO:0006511">
    <property type="term" value="P:ubiquitin-dependent protein catabolic process"/>
    <property type="evidence" value="ECO:0007669"/>
    <property type="project" value="InterPro"/>
</dbReference>
<dbReference type="InterPro" id="IPR001353">
    <property type="entry name" value="Proteasome_sua/b"/>
</dbReference>
<dbReference type="InterPro" id="IPR000426">
    <property type="entry name" value="Proteasome_asu_N"/>
</dbReference>
<evidence type="ECO:0000313" key="3">
    <source>
        <dbReference type="EMBL" id="NDJ96929.1"/>
    </source>
</evidence>
<organism evidence="3">
    <name type="scientific">Myxobolus squamalis</name>
    <name type="common">Myxosporean</name>
    <dbReference type="NCBI Taxonomy" id="59785"/>
    <lineage>
        <taxon>Eukaryota</taxon>
        <taxon>Metazoa</taxon>
        <taxon>Cnidaria</taxon>
        <taxon>Myxozoa</taxon>
        <taxon>Myxosporea</taxon>
        <taxon>Bivalvulida</taxon>
        <taxon>Platysporina</taxon>
        <taxon>Myxobolidae</taxon>
        <taxon>Myxobolus</taxon>
    </lineage>
</organism>